<dbReference type="PANTHER" id="PTHR30461">
    <property type="entry name" value="DNA-INVERTASE FROM LAMBDOID PROPHAGE"/>
    <property type="match status" value="1"/>
</dbReference>
<dbReference type="Pfam" id="PF02796">
    <property type="entry name" value="HTH_7"/>
    <property type="match status" value="1"/>
</dbReference>
<name>A0A1T4M0J8_9SPIR</name>
<keyword evidence="9" id="KW-1185">Reference proteome</keyword>
<dbReference type="CDD" id="cd03768">
    <property type="entry name" value="SR_ResInv"/>
    <property type="match status" value="1"/>
</dbReference>
<dbReference type="NCBIfam" id="NF009949">
    <property type="entry name" value="PRK13413.1"/>
    <property type="match status" value="1"/>
</dbReference>
<evidence type="ECO:0000313" key="9">
    <source>
        <dbReference type="Proteomes" id="UP000190395"/>
    </source>
</evidence>
<comment type="similarity">
    <text evidence="1">Belongs to the site-specific recombinase resolvase family.</text>
</comment>
<protein>
    <submittedName>
        <fullName evidence="8">Site-specific DNA recombinase</fullName>
    </submittedName>
</protein>
<dbReference type="Gene3D" id="1.10.10.60">
    <property type="entry name" value="Homeodomain-like"/>
    <property type="match status" value="1"/>
</dbReference>
<keyword evidence="2" id="KW-0229">DNA integration</keyword>
<evidence type="ECO:0000256" key="5">
    <source>
        <dbReference type="PIRSR" id="PIRSR606118-50"/>
    </source>
</evidence>
<evidence type="ECO:0000256" key="1">
    <source>
        <dbReference type="ARBA" id="ARBA00009913"/>
    </source>
</evidence>
<dbReference type="SMART" id="SM00857">
    <property type="entry name" value="Resolvase"/>
    <property type="match status" value="1"/>
</dbReference>
<dbReference type="AlphaFoldDB" id="A0A1T4M0J8"/>
<evidence type="ECO:0000313" key="8">
    <source>
        <dbReference type="EMBL" id="SJZ60254.1"/>
    </source>
</evidence>
<feature type="active site" description="O-(5'-phospho-DNA)-serine intermediate" evidence="5 6">
    <location>
        <position position="9"/>
    </location>
</feature>
<dbReference type="PROSITE" id="PS51736">
    <property type="entry name" value="RECOMBINASES_3"/>
    <property type="match status" value="1"/>
</dbReference>
<dbReference type="SUPFAM" id="SSF53041">
    <property type="entry name" value="Resolvase-like"/>
    <property type="match status" value="1"/>
</dbReference>
<dbReference type="PROSITE" id="PS00397">
    <property type="entry name" value="RECOMBINASES_1"/>
    <property type="match status" value="1"/>
</dbReference>
<accession>A0A1T4M0J8</accession>
<dbReference type="GO" id="GO:0000150">
    <property type="term" value="F:DNA strand exchange activity"/>
    <property type="evidence" value="ECO:0007669"/>
    <property type="project" value="InterPro"/>
</dbReference>
<evidence type="ECO:0000256" key="2">
    <source>
        <dbReference type="ARBA" id="ARBA00022908"/>
    </source>
</evidence>
<proteinExistence type="inferred from homology"/>
<dbReference type="InterPro" id="IPR006118">
    <property type="entry name" value="Recombinase_CS"/>
</dbReference>
<keyword evidence="3" id="KW-0238">DNA-binding</keyword>
<dbReference type="InterPro" id="IPR036162">
    <property type="entry name" value="Resolvase-like_N_sf"/>
</dbReference>
<sequence>MTYGYIRVSTDKQTVENQRFEICDFCKKENLEIDGWIEETISGTKNYDKRKLGDLLNHVQSGDLIICAELSRLGRSLFMIMEILSICMKKDCKVWTIKDNFRLGDDIQSKVLAFAFGLSAEIERNLISQRTKEALRLKKAEGVHIGRIKGSRNSYTKLTGKDEYIKQRLLEGCTKTQLAKDLKVDRTTLYRYLKWGKKTTL</sequence>
<dbReference type="EMBL" id="FUXC01000003">
    <property type="protein sequence ID" value="SJZ60254.1"/>
    <property type="molecule type" value="Genomic_DNA"/>
</dbReference>
<keyword evidence="4" id="KW-0233">DNA recombination</keyword>
<evidence type="ECO:0000256" key="3">
    <source>
        <dbReference type="ARBA" id="ARBA00023125"/>
    </source>
</evidence>
<dbReference type="OrthoDB" id="9797501at2"/>
<feature type="domain" description="Resolvase/invertase-type recombinase catalytic" evidence="7">
    <location>
        <begin position="1"/>
        <end position="142"/>
    </location>
</feature>
<dbReference type="Gene3D" id="3.40.50.1390">
    <property type="entry name" value="Resolvase, N-terminal catalytic domain"/>
    <property type="match status" value="1"/>
</dbReference>
<dbReference type="CDD" id="cd00569">
    <property type="entry name" value="HTH_Hin_like"/>
    <property type="match status" value="1"/>
</dbReference>
<dbReference type="GO" id="GO:0015074">
    <property type="term" value="P:DNA integration"/>
    <property type="evidence" value="ECO:0007669"/>
    <property type="project" value="UniProtKB-KW"/>
</dbReference>
<dbReference type="InterPro" id="IPR006120">
    <property type="entry name" value="Resolvase_HTH_dom"/>
</dbReference>
<gene>
    <name evidence="8" type="ORF">SAMN02745152_00708</name>
</gene>
<dbReference type="InterPro" id="IPR006119">
    <property type="entry name" value="Resolv_N"/>
</dbReference>
<dbReference type="Pfam" id="PF00239">
    <property type="entry name" value="Resolvase"/>
    <property type="match status" value="1"/>
</dbReference>
<reference evidence="8 9" key="1">
    <citation type="submission" date="2017-02" db="EMBL/GenBank/DDBJ databases">
        <authorList>
            <person name="Peterson S.W."/>
        </authorList>
    </citation>
    <scope>NUCLEOTIDE SEQUENCE [LARGE SCALE GENOMIC DNA]</scope>
    <source>
        <strain evidence="8 9">ATCC BAA-909</strain>
    </source>
</reference>
<dbReference type="GO" id="GO:0003677">
    <property type="term" value="F:DNA binding"/>
    <property type="evidence" value="ECO:0007669"/>
    <property type="project" value="UniProtKB-KW"/>
</dbReference>
<evidence type="ECO:0000256" key="6">
    <source>
        <dbReference type="PROSITE-ProRule" id="PRU10137"/>
    </source>
</evidence>
<evidence type="ECO:0000259" key="7">
    <source>
        <dbReference type="PROSITE" id="PS51736"/>
    </source>
</evidence>
<evidence type="ECO:0000256" key="4">
    <source>
        <dbReference type="ARBA" id="ARBA00023172"/>
    </source>
</evidence>
<dbReference type="InterPro" id="IPR050639">
    <property type="entry name" value="SSR_resolvase"/>
</dbReference>
<organism evidence="8 9">
    <name type="scientific">Treponema berlinense</name>
    <dbReference type="NCBI Taxonomy" id="225004"/>
    <lineage>
        <taxon>Bacteria</taxon>
        <taxon>Pseudomonadati</taxon>
        <taxon>Spirochaetota</taxon>
        <taxon>Spirochaetia</taxon>
        <taxon>Spirochaetales</taxon>
        <taxon>Treponemataceae</taxon>
        <taxon>Treponema</taxon>
    </lineage>
</organism>
<dbReference type="Proteomes" id="UP000190395">
    <property type="component" value="Unassembled WGS sequence"/>
</dbReference>
<dbReference type="PANTHER" id="PTHR30461:SF19">
    <property type="entry name" value="SITE-SPECIFIC RECOMBINASE RESOLVASE FAMILY"/>
    <property type="match status" value="1"/>
</dbReference>
<dbReference type="GeneID" id="303366972"/>
<dbReference type="RefSeq" id="WP_078930463.1">
    <property type="nucleotide sequence ID" value="NZ_FUXC01000003.1"/>
</dbReference>